<keyword evidence="2 4" id="KW-0863">Zinc-finger</keyword>
<feature type="region of interest" description="Disordered" evidence="5">
    <location>
        <begin position="1"/>
        <end position="56"/>
    </location>
</feature>
<keyword evidence="6" id="KW-1133">Transmembrane helix</keyword>
<reference evidence="8 9" key="1">
    <citation type="submission" date="2017-12" db="EMBL/GenBank/DDBJ databases">
        <title>Sequencing, de novo assembly and annotation of complete genome of a new Thraustochytrid species, strain FCC1311.</title>
        <authorList>
            <person name="Sedici K."/>
            <person name="Godart F."/>
            <person name="Aiese Cigliano R."/>
            <person name="Sanseverino W."/>
            <person name="Barakat M."/>
            <person name="Ortet P."/>
            <person name="Marechal E."/>
            <person name="Cagnac O."/>
            <person name="Amato A."/>
        </authorList>
    </citation>
    <scope>NUCLEOTIDE SEQUENCE [LARGE SCALE GENOMIC DNA]</scope>
</reference>
<organism evidence="8 9">
    <name type="scientific">Hondaea fermentalgiana</name>
    <dbReference type="NCBI Taxonomy" id="2315210"/>
    <lineage>
        <taxon>Eukaryota</taxon>
        <taxon>Sar</taxon>
        <taxon>Stramenopiles</taxon>
        <taxon>Bigyra</taxon>
        <taxon>Labyrinthulomycetes</taxon>
        <taxon>Thraustochytrida</taxon>
        <taxon>Thraustochytriidae</taxon>
        <taxon>Hondaea</taxon>
    </lineage>
</organism>
<accession>A0A2R5GD72</accession>
<feature type="compositionally biased region" description="Basic and acidic residues" evidence="5">
    <location>
        <begin position="418"/>
        <end position="428"/>
    </location>
</feature>
<evidence type="ECO:0000256" key="6">
    <source>
        <dbReference type="SAM" id="Phobius"/>
    </source>
</evidence>
<evidence type="ECO:0000256" key="2">
    <source>
        <dbReference type="ARBA" id="ARBA00022771"/>
    </source>
</evidence>
<dbReference type="InterPro" id="IPR051834">
    <property type="entry name" value="RING_finger_E3_ligase"/>
</dbReference>
<dbReference type="AlphaFoldDB" id="A0A2R5GD72"/>
<dbReference type="PROSITE" id="PS50089">
    <property type="entry name" value="ZF_RING_2"/>
    <property type="match status" value="1"/>
</dbReference>
<dbReference type="PANTHER" id="PTHR45931">
    <property type="entry name" value="SI:CH211-59O9.10"/>
    <property type="match status" value="1"/>
</dbReference>
<comment type="caution">
    <text evidence="8">The sequence shown here is derived from an EMBL/GenBank/DDBJ whole genome shotgun (WGS) entry which is preliminary data.</text>
</comment>
<feature type="domain" description="RING-type" evidence="7">
    <location>
        <begin position="256"/>
        <end position="297"/>
    </location>
</feature>
<feature type="region of interest" description="Disordered" evidence="5">
    <location>
        <begin position="304"/>
        <end position="348"/>
    </location>
</feature>
<evidence type="ECO:0000256" key="5">
    <source>
        <dbReference type="SAM" id="MobiDB-lite"/>
    </source>
</evidence>
<feature type="transmembrane region" description="Helical" evidence="6">
    <location>
        <begin position="86"/>
        <end position="109"/>
    </location>
</feature>
<dbReference type="Pfam" id="PF13639">
    <property type="entry name" value="zf-RING_2"/>
    <property type="match status" value="1"/>
</dbReference>
<dbReference type="InParanoid" id="A0A2R5GD72"/>
<sequence length="428" mass="47748">MFIPASRLASPTQRQDHAGENGTTSSTSTSRADAEAGNMGSSSAGANGTQNPNAPSRAEMHYHMYVESEGQMSTIFQAMTKDPVKICCGLVLVFVASLAASLTIIGLHFEEIREHPLSALSIGMLLLLQTQVALRWFTLVRIRKYNYAPSTVVLKTLGFIRNLSPWVWVLSAMIVHNDGAIGTLFWWLFWIHLVVLDYFFTIVIFIFVALSIIVLPFWLPYTWMKPKGVPKRTINKLPVEKFDPASFAEKGYSLECSICITEFEPDEELRRLPCDHFFHKDCVDTWLNQNATCPMCRNDISNTVESDRSKATTSEADSQIERRNADGSMNRSVRIDHTGPITAQASSTTTFAERLANQSFRFNVNERDLPNTRENNNNNSSSSSGSGNNINFTANNNSSSNNNNPSNENDNGDDSSDDDGRYERVQVV</sequence>
<feature type="region of interest" description="Disordered" evidence="5">
    <location>
        <begin position="362"/>
        <end position="428"/>
    </location>
</feature>
<evidence type="ECO:0000256" key="3">
    <source>
        <dbReference type="ARBA" id="ARBA00022833"/>
    </source>
</evidence>
<evidence type="ECO:0000256" key="1">
    <source>
        <dbReference type="ARBA" id="ARBA00022723"/>
    </source>
</evidence>
<dbReference type="OrthoDB" id="9984778at2759"/>
<name>A0A2R5GD72_9STRA</name>
<gene>
    <name evidence="8" type="ORF">FCC1311_023312</name>
</gene>
<evidence type="ECO:0000313" key="9">
    <source>
        <dbReference type="Proteomes" id="UP000241890"/>
    </source>
</evidence>
<dbReference type="GO" id="GO:0061630">
    <property type="term" value="F:ubiquitin protein ligase activity"/>
    <property type="evidence" value="ECO:0007669"/>
    <property type="project" value="TreeGrafter"/>
</dbReference>
<keyword evidence="9" id="KW-1185">Reference proteome</keyword>
<feature type="compositionally biased region" description="Low complexity" evidence="5">
    <location>
        <begin position="23"/>
        <end position="48"/>
    </location>
</feature>
<dbReference type="GO" id="GO:0006511">
    <property type="term" value="P:ubiquitin-dependent protein catabolic process"/>
    <property type="evidence" value="ECO:0007669"/>
    <property type="project" value="TreeGrafter"/>
</dbReference>
<feature type="compositionally biased region" description="Low complexity" evidence="5">
    <location>
        <begin position="375"/>
        <end position="409"/>
    </location>
</feature>
<evidence type="ECO:0000259" key="7">
    <source>
        <dbReference type="PROSITE" id="PS50089"/>
    </source>
</evidence>
<dbReference type="EMBL" id="BEYU01000019">
    <property type="protein sequence ID" value="GBG26111.1"/>
    <property type="molecule type" value="Genomic_DNA"/>
</dbReference>
<evidence type="ECO:0000256" key="4">
    <source>
        <dbReference type="PROSITE-ProRule" id="PRU00175"/>
    </source>
</evidence>
<keyword evidence="6" id="KW-0812">Transmembrane</keyword>
<dbReference type="CDD" id="cd16461">
    <property type="entry name" value="RING-H2_EL5-like"/>
    <property type="match status" value="1"/>
</dbReference>
<keyword evidence="6" id="KW-0472">Membrane</keyword>
<keyword evidence="3" id="KW-0862">Zinc</keyword>
<dbReference type="GO" id="GO:0005634">
    <property type="term" value="C:nucleus"/>
    <property type="evidence" value="ECO:0007669"/>
    <property type="project" value="TreeGrafter"/>
</dbReference>
<keyword evidence="1" id="KW-0479">Metal-binding</keyword>
<feature type="transmembrane region" description="Helical" evidence="6">
    <location>
        <begin position="166"/>
        <end position="192"/>
    </location>
</feature>
<feature type="transmembrane region" description="Helical" evidence="6">
    <location>
        <begin position="115"/>
        <end position="137"/>
    </location>
</feature>
<dbReference type="GO" id="GO:0008270">
    <property type="term" value="F:zinc ion binding"/>
    <property type="evidence" value="ECO:0007669"/>
    <property type="project" value="UniProtKB-KW"/>
</dbReference>
<feature type="transmembrane region" description="Helical" evidence="6">
    <location>
        <begin position="198"/>
        <end position="219"/>
    </location>
</feature>
<protein>
    <submittedName>
        <fullName evidence="8">E3 ubiquitin-protein ligase ATL42</fullName>
    </submittedName>
</protein>
<dbReference type="InterPro" id="IPR001841">
    <property type="entry name" value="Znf_RING"/>
</dbReference>
<evidence type="ECO:0000313" key="8">
    <source>
        <dbReference type="EMBL" id="GBG26111.1"/>
    </source>
</evidence>
<dbReference type="Gene3D" id="3.30.40.10">
    <property type="entry name" value="Zinc/RING finger domain, C3HC4 (zinc finger)"/>
    <property type="match status" value="1"/>
</dbReference>
<dbReference type="InterPro" id="IPR013083">
    <property type="entry name" value="Znf_RING/FYVE/PHD"/>
</dbReference>
<dbReference type="SMART" id="SM00184">
    <property type="entry name" value="RING"/>
    <property type="match status" value="1"/>
</dbReference>
<proteinExistence type="predicted"/>
<dbReference type="PANTHER" id="PTHR45931:SF3">
    <property type="entry name" value="RING ZINC FINGER-CONTAINING PROTEIN"/>
    <property type="match status" value="1"/>
</dbReference>
<dbReference type="Proteomes" id="UP000241890">
    <property type="component" value="Unassembled WGS sequence"/>
</dbReference>
<dbReference type="SUPFAM" id="SSF57850">
    <property type="entry name" value="RING/U-box"/>
    <property type="match status" value="1"/>
</dbReference>